<accession>A0A1V9ZDB9</accession>
<reference evidence="1 2" key="1">
    <citation type="journal article" date="2014" name="Genome Biol. Evol.">
        <title>The secreted proteins of Achlya hypogyna and Thraustotheca clavata identify the ancestral oomycete secretome and reveal gene acquisitions by horizontal gene transfer.</title>
        <authorList>
            <person name="Misner I."/>
            <person name="Blouin N."/>
            <person name="Leonard G."/>
            <person name="Richards T.A."/>
            <person name="Lane C.E."/>
        </authorList>
    </citation>
    <scope>NUCLEOTIDE SEQUENCE [LARGE SCALE GENOMIC DNA]</scope>
    <source>
        <strain evidence="1 2">ATCC 34112</strain>
    </source>
</reference>
<evidence type="ECO:0000313" key="2">
    <source>
        <dbReference type="Proteomes" id="UP000243217"/>
    </source>
</evidence>
<sequence length="130" mass="15602">MTSAIYNVRHYTYSRGTNESNETPYERKCKYAFKRCPNPRSSKRNGQLHSYCEFHRRRANSTQKHYAQKKKFAMDMMESKVENEQCLWQTKLDNECRVEPLPLYLPTGEPKQDNMLSWDELEYVLDVLSY</sequence>
<dbReference type="AlphaFoldDB" id="A0A1V9ZDB9"/>
<dbReference type="Proteomes" id="UP000243217">
    <property type="component" value="Unassembled WGS sequence"/>
</dbReference>
<gene>
    <name evidence="1" type="ORF">THRCLA_07479</name>
</gene>
<dbReference type="EMBL" id="JNBS01002010">
    <property type="protein sequence ID" value="OQR95901.1"/>
    <property type="molecule type" value="Genomic_DNA"/>
</dbReference>
<evidence type="ECO:0000313" key="1">
    <source>
        <dbReference type="EMBL" id="OQR95901.1"/>
    </source>
</evidence>
<name>A0A1V9ZDB9_9STRA</name>
<comment type="caution">
    <text evidence="1">The sequence shown here is derived from an EMBL/GenBank/DDBJ whole genome shotgun (WGS) entry which is preliminary data.</text>
</comment>
<keyword evidence="2" id="KW-1185">Reference proteome</keyword>
<protein>
    <submittedName>
        <fullName evidence="1">Uncharacterized protein</fullName>
    </submittedName>
</protein>
<organism evidence="1 2">
    <name type="scientific">Thraustotheca clavata</name>
    <dbReference type="NCBI Taxonomy" id="74557"/>
    <lineage>
        <taxon>Eukaryota</taxon>
        <taxon>Sar</taxon>
        <taxon>Stramenopiles</taxon>
        <taxon>Oomycota</taxon>
        <taxon>Saprolegniomycetes</taxon>
        <taxon>Saprolegniales</taxon>
        <taxon>Achlyaceae</taxon>
        <taxon>Thraustotheca</taxon>
    </lineage>
</organism>
<dbReference type="OrthoDB" id="78957at2759"/>
<proteinExistence type="predicted"/>